<dbReference type="Proteomes" id="UP001162131">
    <property type="component" value="Unassembled WGS sequence"/>
</dbReference>
<dbReference type="EMBL" id="CAJZBQ010000023">
    <property type="protein sequence ID" value="CAG9319458.1"/>
    <property type="molecule type" value="Genomic_DNA"/>
</dbReference>
<reference evidence="1" key="1">
    <citation type="submission" date="2021-09" db="EMBL/GenBank/DDBJ databases">
        <authorList>
            <consortium name="AG Swart"/>
            <person name="Singh M."/>
            <person name="Singh A."/>
            <person name="Seah K."/>
            <person name="Emmerich C."/>
        </authorList>
    </citation>
    <scope>NUCLEOTIDE SEQUENCE</scope>
    <source>
        <strain evidence="1">ATCC30299</strain>
    </source>
</reference>
<proteinExistence type="predicted"/>
<organism evidence="1 2">
    <name type="scientific">Blepharisma stoltei</name>
    <dbReference type="NCBI Taxonomy" id="1481888"/>
    <lineage>
        <taxon>Eukaryota</taxon>
        <taxon>Sar</taxon>
        <taxon>Alveolata</taxon>
        <taxon>Ciliophora</taxon>
        <taxon>Postciliodesmatophora</taxon>
        <taxon>Heterotrichea</taxon>
        <taxon>Heterotrichida</taxon>
        <taxon>Blepharismidae</taxon>
        <taxon>Blepharisma</taxon>
    </lineage>
</organism>
<gene>
    <name evidence="1" type="ORF">BSTOLATCC_MIC24011</name>
</gene>
<evidence type="ECO:0000313" key="2">
    <source>
        <dbReference type="Proteomes" id="UP001162131"/>
    </source>
</evidence>
<protein>
    <submittedName>
        <fullName evidence="1">Uncharacterized protein</fullName>
    </submittedName>
</protein>
<accession>A0AAU9J7A9</accession>
<comment type="caution">
    <text evidence="1">The sequence shown here is derived from an EMBL/GenBank/DDBJ whole genome shotgun (WGS) entry which is preliminary data.</text>
</comment>
<name>A0AAU9J7A9_9CILI</name>
<sequence>MYLTTYCIFRSFLFNRSFKLRWQIFPTCNCVAIKYSIALWCLYKCTLEAFKIIKILILALKRGRVEIGIDENYESNIDFCNVENSKIQDQSYNLVPNQTRIGTNTENLEKSLNDQDSLCCEKDPFPSEAGSM</sequence>
<keyword evidence="2" id="KW-1185">Reference proteome</keyword>
<evidence type="ECO:0000313" key="1">
    <source>
        <dbReference type="EMBL" id="CAG9319458.1"/>
    </source>
</evidence>
<dbReference type="AlphaFoldDB" id="A0AAU9J7A9"/>